<keyword evidence="1" id="KW-0812">Transmembrane</keyword>
<reference evidence="5" key="1">
    <citation type="journal article" date="2019" name="Int. J. Syst. Evol. Microbiol.">
        <title>The Global Catalogue of Microorganisms (GCM) 10K type strain sequencing project: providing services to taxonomists for standard genome sequencing and annotation.</title>
        <authorList>
            <consortium name="The Broad Institute Genomics Platform"/>
            <consortium name="The Broad Institute Genome Sequencing Center for Infectious Disease"/>
            <person name="Wu L."/>
            <person name="Ma J."/>
        </authorList>
    </citation>
    <scope>NUCLEOTIDE SEQUENCE [LARGE SCALE GENOMIC DNA]</scope>
    <source>
        <strain evidence="5">KCTC 42644</strain>
    </source>
</reference>
<keyword evidence="1" id="KW-1133">Transmembrane helix</keyword>
<dbReference type="Pfam" id="PF07584">
    <property type="entry name" value="BatA"/>
    <property type="match status" value="1"/>
</dbReference>
<feature type="transmembrane region" description="Helical" evidence="1">
    <location>
        <begin position="6"/>
        <end position="25"/>
    </location>
</feature>
<accession>A0ABV7XAY0</accession>
<dbReference type="InterPro" id="IPR025297">
    <property type="entry name" value="DUF4159"/>
</dbReference>
<evidence type="ECO:0000256" key="1">
    <source>
        <dbReference type="SAM" id="Phobius"/>
    </source>
</evidence>
<dbReference type="Proteomes" id="UP001595615">
    <property type="component" value="Unassembled WGS sequence"/>
</dbReference>
<dbReference type="InterPro" id="IPR024163">
    <property type="entry name" value="Aerotolerance_reg_N"/>
</dbReference>
<feature type="transmembrane region" description="Helical" evidence="1">
    <location>
        <begin position="58"/>
        <end position="80"/>
    </location>
</feature>
<evidence type="ECO:0000313" key="4">
    <source>
        <dbReference type="EMBL" id="MFC3711809.1"/>
    </source>
</evidence>
<dbReference type="EMBL" id="JBHRXV010000003">
    <property type="protein sequence ID" value="MFC3711809.1"/>
    <property type="molecule type" value="Genomic_DNA"/>
</dbReference>
<dbReference type="Pfam" id="PF13709">
    <property type="entry name" value="DUF4159"/>
    <property type="match status" value="1"/>
</dbReference>
<keyword evidence="1" id="KW-0472">Membrane</keyword>
<organism evidence="4 5">
    <name type="scientific">Sphingoaurantiacus capsulatus</name>
    <dbReference type="NCBI Taxonomy" id="1771310"/>
    <lineage>
        <taxon>Bacteria</taxon>
        <taxon>Pseudomonadati</taxon>
        <taxon>Pseudomonadota</taxon>
        <taxon>Alphaproteobacteria</taxon>
        <taxon>Sphingomonadales</taxon>
        <taxon>Sphingosinicellaceae</taxon>
        <taxon>Sphingoaurantiacus</taxon>
    </lineage>
</organism>
<feature type="domain" description="DUF4159" evidence="3">
    <location>
        <begin position="649"/>
        <end position="831"/>
    </location>
</feature>
<dbReference type="NCBIfam" id="TIGR02226">
    <property type="entry name" value="two_anch"/>
    <property type="match status" value="1"/>
</dbReference>
<proteinExistence type="predicted"/>
<evidence type="ECO:0000259" key="3">
    <source>
        <dbReference type="Pfam" id="PF13709"/>
    </source>
</evidence>
<dbReference type="PANTHER" id="PTHR37464:SF1">
    <property type="entry name" value="BLL2463 PROTEIN"/>
    <property type="match status" value="1"/>
</dbReference>
<protein>
    <submittedName>
        <fullName evidence="4">DUF4159 domain-containing protein</fullName>
    </submittedName>
</protein>
<keyword evidence="5" id="KW-1185">Reference proteome</keyword>
<evidence type="ECO:0000259" key="2">
    <source>
        <dbReference type="Pfam" id="PF07584"/>
    </source>
</evidence>
<comment type="caution">
    <text evidence="4">The sequence shown here is derived from an EMBL/GenBank/DDBJ whole genome shotgun (WGS) entry which is preliminary data.</text>
</comment>
<name>A0ABV7XAY0_9SPHN</name>
<dbReference type="PANTHER" id="PTHR37464">
    <property type="entry name" value="BLL2463 PROTEIN"/>
    <property type="match status" value="1"/>
</dbReference>
<sequence length="855" mass="89752">MGSLVFATPWLLAAAALLPALYLLLRLTPPAPRRVKLPSLKLLGERDEPPPPASRPPLWLLLLRLGAVALLLVGLAGPTWKPAAIEAVPARLTLIVDNGWIAGADWPRLRAAALDRLDALRLAGTEVAVVPTAAPPGGWPKGRPPAPRFVDVATARATVEAMRAWPWPTDRVAVAARLPDGDKLWIADGVEDAGAAALRRALAGQAVQVVRPRQPAIRVAGRSGDGWAAQLVRPESGPDSVALIARDARGGQLGRTTVAFEGATATARLALDAAARNRVARLTLDSPGAGAVVLADADSGRPRVALVDGARQGDAAPLESGAFYVRRALEPHAEVAPLALDAALRDPANLILLVDAPVPSGDQTEVLLRRVRAGAVAVSFAGPRIAENGTTASPAPLRAGARALGGVFSWQAPQRIGGYAEDGPLARLPAPPEATVARQILGRDDSAGAMRWAWLNDGTPLVTARREGNGLLVFVHTSAAPGWSELPLTGLFEAMLRRLLPLAANPASFDIAADRPLTLDRMLDADGELVPAPIRARIAPADWERVAASPKTPPGLYRAGDVARPLNLDLGPAFRFAPLRTDGLRVAGAATAPIDIGRWLILAAMLLIVVDGLVALKLRGALPRLAATAALLLFAAPSPAEAAQAQVQLGYVRTGDPALDRNSAEGLASLGRALTMRTAVATAAPQAVDPARDSMGRFPLLYWPVASARPLSPAVAARVRAYLDRGGLILFDFVGGNDDGATARTLLGPLGLPQLEEVNEKHVLARSFYLIRRLPPGTWTEAGTAGGSDRVAGVVIGGAGWANAWSDRSAVPLARREEAWRFGINLVIYALTGTYKADQVHTRALLDRMGTDARR</sequence>
<dbReference type="RefSeq" id="WP_380857451.1">
    <property type="nucleotide sequence ID" value="NZ_JBHRXV010000003.1"/>
</dbReference>
<feature type="domain" description="Aerotolerance regulator N-terminal" evidence="2">
    <location>
        <begin position="4"/>
        <end position="78"/>
    </location>
</feature>
<dbReference type="Gene3D" id="3.40.50.12140">
    <property type="entry name" value="Domain of unknown function DUF4159"/>
    <property type="match status" value="1"/>
</dbReference>
<evidence type="ECO:0000313" key="5">
    <source>
        <dbReference type="Proteomes" id="UP001595615"/>
    </source>
</evidence>
<dbReference type="InterPro" id="IPR011933">
    <property type="entry name" value="Double_TM_dom"/>
</dbReference>
<gene>
    <name evidence="4" type="ORF">ACFOMD_04455</name>
</gene>